<dbReference type="GO" id="GO:0098609">
    <property type="term" value="P:cell-cell adhesion"/>
    <property type="evidence" value="ECO:0007669"/>
    <property type="project" value="InterPro"/>
</dbReference>
<comment type="similarity">
    <text evidence="2">Belongs to the beta-catenin family.</text>
</comment>
<dbReference type="SUPFAM" id="SSF48371">
    <property type="entry name" value="ARM repeat"/>
    <property type="match status" value="1"/>
</dbReference>
<dbReference type="Gene3D" id="1.25.10.10">
    <property type="entry name" value="Leucine-rich Repeat Variant"/>
    <property type="match status" value="1"/>
</dbReference>
<dbReference type="EMBL" id="JAFBMS010000004">
    <property type="protein sequence ID" value="KAG9352827.1"/>
    <property type="molecule type" value="Genomic_DNA"/>
</dbReference>
<evidence type="ECO:0000256" key="3">
    <source>
        <dbReference type="ARBA" id="ARBA00022737"/>
    </source>
</evidence>
<evidence type="ECO:0000256" key="5">
    <source>
        <dbReference type="ARBA" id="ARBA00022949"/>
    </source>
</evidence>
<feature type="region of interest" description="Disordered" evidence="7">
    <location>
        <begin position="102"/>
        <end position="122"/>
    </location>
</feature>
<comment type="subcellular location">
    <subcellularLocation>
        <location evidence="1">Cell junction</location>
    </subcellularLocation>
</comment>
<feature type="region of interest" description="Disordered" evidence="7">
    <location>
        <begin position="1"/>
        <end position="65"/>
    </location>
</feature>
<dbReference type="GO" id="GO:0005634">
    <property type="term" value="C:nucleus"/>
    <property type="evidence" value="ECO:0007669"/>
    <property type="project" value="TreeGrafter"/>
</dbReference>
<evidence type="ECO:0000313" key="8">
    <source>
        <dbReference type="EMBL" id="KAG9352827.1"/>
    </source>
</evidence>
<dbReference type="GO" id="GO:0005886">
    <property type="term" value="C:plasma membrane"/>
    <property type="evidence" value="ECO:0007669"/>
    <property type="project" value="TreeGrafter"/>
</dbReference>
<evidence type="ECO:0000256" key="1">
    <source>
        <dbReference type="ARBA" id="ARBA00004282"/>
    </source>
</evidence>
<protein>
    <recommendedName>
        <fullName evidence="10">Plakophilin 1</fullName>
    </recommendedName>
</protein>
<reference evidence="8" key="1">
    <citation type="thesis" date="2021" institute="BYU ScholarsArchive" country="Provo, UT, USA">
        <title>Applications of and Algorithms for Genome Assembly and Genomic Analyses with an Emphasis on Marine Teleosts.</title>
        <authorList>
            <person name="Pickett B.D."/>
        </authorList>
    </citation>
    <scope>NUCLEOTIDE SEQUENCE</scope>
    <source>
        <strain evidence="8">HI-2016</strain>
    </source>
</reference>
<keyword evidence="4" id="KW-0130">Cell adhesion</keyword>
<dbReference type="GO" id="GO:0005912">
    <property type="term" value="C:adherens junction"/>
    <property type="evidence" value="ECO:0007669"/>
    <property type="project" value="TreeGrafter"/>
</dbReference>
<dbReference type="Proteomes" id="UP000824540">
    <property type="component" value="Unassembled WGS sequence"/>
</dbReference>
<proteinExistence type="inferred from homology"/>
<accession>A0A8T2PP03</accession>
<keyword evidence="5" id="KW-0965">Cell junction</keyword>
<sequence>MTREPLRSAMSMKQVEETSLALPSDNKLRSGQQRVLDQVHTIKRSKSKYSKSGSGSLSPTSPKTPSAYSEFRFLKYSPSMPNGSVFSKGNANGVATYMKTVSSQQSFPPTTHSMKGTSGRRNISTSSQWEKQSYNFNSNAGRVPGNRIGTRINGLSSSRSEPELAPINTMVHRSVSTLRSQPNRASIYSSSSGNGQYISSNPGQFGGPNSGQFVTSSSSHYLKSNTPVGTINSPMVKGSGTGSSHMINNQSHFVVDSPSLTESNIFASKTKGNFSGVNMNGSNADMTMKDAVEYLFSQDENYQHCGASFIQHSTYKEDKAKREVLQMKGIPQLVALLRSPSPMVRQTASAALRNLVFKDDENKQEVQRCGGITEALALLKDTDSSETQKQLTGLLWNLSSSDSLKPDLVRNAVPVLTESVLVPFTGSGEQSASSNMDPDVFYYATGCLRNLSCAKKGNRQALRNTRGLIDSLVSYVQACVAANRPDDKSVENCVCILHNLTYQLETEAPNYFTKINALAGSPSRASAQNISDASSMGCFSTQSSKIPQETTFDYPVMEDSNPKGMGWLFHSKTMDSYLSLMRDSQNDATLEACAGALQNLTAHKGTVSNVMSQAIVQKLNGMQSISPLLQSSNSSVQKTATSLLGNLSRAPRLQSSIARQALPQVASLISSGAQNGPESDETMASACQAAGSLLMAEPEIGKKLLNNSFINSLNDLSRNSYFPKSSKAAALLLYGLWSEKNFQGFFKKQGMNKASFVNDITTSIHKSLQVFD</sequence>
<feature type="repeat" description="ARM" evidence="6">
    <location>
        <begin position="620"/>
        <end position="648"/>
    </location>
</feature>
<dbReference type="PROSITE" id="PS50176">
    <property type="entry name" value="ARM_REPEAT"/>
    <property type="match status" value="2"/>
</dbReference>
<dbReference type="PANTHER" id="PTHR10372">
    <property type="entry name" value="PLAKOPHILLIN-RELATED"/>
    <property type="match status" value="1"/>
</dbReference>
<evidence type="ECO:0000256" key="7">
    <source>
        <dbReference type="SAM" id="MobiDB-lite"/>
    </source>
</evidence>
<name>A0A8T2PP03_9TELE</name>
<dbReference type="GO" id="GO:0005737">
    <property type="term" value="C:cytoplasm"/>
    <property type="evidence" value="ECO:0007669"/>
    <property type="project" value="TreeGrafter"/>
</dbReference>
<gene>
    <name evidence="8" type="ORF">JZ751_017403</name>
</gene>
<dbReference type="PANTHER" id="PTHR10372:SF3">
    <property type="entry name" value="PLAKOPHILIN-1"/>
    <property type="match status" value="1"/>
</dbReference>
<feature type="compositionally biased region" description="Low complexity" evidence="7">
    <location>
        <begin position="50"/>
        <end position="65"/>
    </location>
</feature>
<comment type="caution">
    <text evidence="8">The sequence shown here is derived from an EMBL/GenBank/DDBJ whole genome shotgun (WGS) entry which is preliminary data.</text>
</comment>
<evidence type="ECO:0000256" key="4">
    <source>
        <dbReference type="ARBA" id="ARBA00022889"/>
    </source>
</evidence>
<dbReference type="InterPro" id="IPR016024">
    <property type="entry name" value="ARM-type_fold"/>
</dbReference>
<evidence type="ECO:0008006" key="10">
    <source>
        <dbReference type="Google" id="ProtNLM"/>
    </source>
</evidence>
<keyword evidence="3" id="KW-0677">Repeat</keyword>
<dbReference type="InterPro" id="IPR028435">
    <property type="entry name" value="Plakophilin/d_Catenin"/>
</dbReference>
<dbReference type="Pfam" id="PF00514">
    <property type="entry name" value="Arm"/>
    <property type="match status" value="3"/>
</dbReference>
<keyword evidence="9" id="KW-1185">Reference proteome</keyword>
<dbReference type="AlphaFoldDB" id="A0A8T2PP03"/>
<evidence type="ECO:0000256" key="6">
    <source>
        <dbReference type="PROSITE-ProRule" id="PRU00259"/>
    </source>
</evidence>
<dbReference type="OrthoDB" id="3245100at2759"/>
<evidence type="ECO:0000313" key="9">
    <source>
        <dbReference type="Proteomes" id="UP000824540"/>
    </source>
</evidence>
<evidence type="ECO:0000256" key="2">
    <source>
        <dbReference type="ARBA" id="ARBA00005462"/>
    </source>
</evidence>
<feature type="repeat" description="ARM" evidence="6">
    <location>
        <begin position="328"/>
        <end position="370"/>
    </location>
</feature>
<dbReference type="InterPro" id="IPR000225">
    <property type="entry name" value="Armadillo"/>
</dbReference>
<dbReference type="SMART" id="SM00185">
    <property type="entry name" value="ARM"/>
    <property type="match status" value="6"/>
</dbReference>
<organism evidence="8 9">
    <name type="scientific">Albula glossodonta</name>
    <name type="common">roundjaw bonefish</name>
    <dbReference type="NCBI Taxonomy" id="121402"/>
    <lineage>
        <taxon>Eukaryota</taxon>
        <taxon>Metazoa</taxon>
        <taxon>Chordata</taxon>
        <taxon>Craniata</taxon>
        <taxon>Vertebrata</taxon>
        <taxon>Euteleostomi</taxon>
        <taxon>Actinopterygii</taxon>
        <taxon>Neopterygii</taxon>
        <taxon>Teleostei</taxon>
        <taxon>Albuliformes</taxon>
        <taxon>Albulidae</taxon>
        <taxon>Albula</taxon>
    </lineage>
</organism>
<dbReference type="InterPro" id="IPR011989">
    <property type="entry name" value="ARM-like"/>
</dbReference>